<evidence type="ECO:0000256" key="5">
    <source>
        <dbReference type="ARBA" id="ARBA00022741"/>
    </source>
</evidence>
<dbReference type="InterPro" id="IPR027417">
    <property type="entry name" value="P-loop_NTPase"/>
</dbReference>
<keyword evidence="9" id="KW-0206">Cytoskeleton</keyword>
<evidence type="ECO:0000256" key="11">
    <source>
        <dbReference type="RuleBase" id="RU000394"/>
    </source>
</evidence>
<dbReference type="InterPro" id="IPR019821">
    <property type="entry name" value="Kinesin_motor_CS"/>
</dbReference>
<dbReference type="PROSITE" id="PS50067">
    <property type="entry name" value="KINESIN_MOTOR_2"/>
    <property type="match status" value="1"/>
</dbReference>
<keyword evidence="5 10" id="KW-0547">Nucleotide-binding</keyword>
<dbReference type="SUPFAM" id="SSF52540">
    <property type="entry name" value="P-loop containing nucleoside triphosphate hydrolases"/>
    <property type="match status" value="1"/>
</dbReference>
<feature type="coiled-coil region" evidence="12">
    <location>
        <begin position="170"/>
        <end position="333"/>
    </location>
</feature>
<accession>A0A167EX28</accession>
<dbReference type="Pfam" id="PF00225">
    <property type="entry name" value="Kinesin"/>
    <property type="match status" value="1"/>
</dbReference>
<evidence type="ECO:0000256" key="12">
    <source>
        <dbReference type="SAM" id="Coils"/>
    </source>
</evidence>
<evidence type="ECO:0000256" key="10">
    <source>
        <dbReference type="PROSITE-ProRule" id="PRU00283"/>
    </source>
</evidence>
<evidence type="ECO:0000256" key="2">
    <source>
        <dbReference type="ARBA" id="ARBA00010899"/>
    </source>
</evidence>
<evidence type="ECO:0000256" key="8">
    <source>
        <dbReference type="ARBA" id="ARBA00023175"/>
    </source>
</evidence>
<evidence type="ECO:0000313" key="16">
    <source>
        <dbReference type="Proteomes" id="UP000189580"/>
    </source>
</evidence>
<feature type="domain" description="Kinesin motor" evidence="14">
    <location>
        <begin position="406"/>
        <end position="738"/>
    </location>
</feature>
<dbReference type="EMBL" id="CP014503">
    <property type="protein sequence ID" value="ANB14559.1"/>
    <property type="molecule type" value="Genomic_DNA"/>
</dbReference>
<dbReference type="InterPro" id="IPR001752">
    <property type="entry name" value="Kinesin_motor_dom"/>
</dbReference>
<evidence type="ECO:0000259" key="14">
    <source>
        <dbReference type="PROSITE" id="PS50067"/>
    </source>
</evidence>
<organism evidence="15 16">
    <name type="scientific">Sugiyamaella lignohabitans</name>
    <dbReference type="NCBI Taxonomy" id="796027"/>
    <lineage>
        <taxon>Eukaryota</taxon>
        <taxon>Fungi</taxon>
        <taxon>Dikarya</taxon>
        <taxon>Ascomycota</taxon>
        <taxon>Saccharomycotina</taxon>
        <taxon>Dipodascomycetes</taxon>
        <taxon>Dipodascales</taxon>
        <taxon>Trichomonascaceae</taxon>
        <taxon>Sugiyamaella</taxon>
    </lineage>
</organism>
<evidence type="ECO:0000313" key="15">
    <source>
        <dbReference type="EMBL" id="ANB14559.1"/>
    </source>
</evidence>
<feature type="compositionally biased region" description="Polar residues" evidence="13">
    <location>
        <begin position="34"/>
        <end position="46"/>
    </location>
</feature>
<feature type="region of interest" description="Disordered" evidence="13">
    <location>
        <begin position="1"/>
        <end position="46"/>
    </location>
</feature>
<dbReference type="PANTHER" id="PTHR47972:SF45">
    <property type="entry name" value="PROTEIN CLARET SEGREGATIONAL"/>
    <property type="match status" value="1"/>
</dbReference>
<dbReference type="FunFam" id="3.40.850.10:FF:000065">
    <property type="entry name" value="Kinesin-like protein"/>
    <property type="match status" value="1"/>
</dbReference>
<dbReference type="GO" id="GO:0005874">
    <property type="term" value="C:microtubule"/>
    <property type="evidence" value="ECO:0007669"/>
    <property type="project" value="UniProtKB-KW"/>
</dbReference>
<keyword evidence="7 12" id="KW-0175">Coiled coil</keyword>
<dbReference type="AlphaFoldDB" id="A0A167EX28"/>
<evidence type="ECO:0000256" key="9">
    <source>
        <dbReference type="ARBA" id="ARBA00023212"/>
    </source>
</evidence>
<dbReference type="GO" id="GO:0007018">
    <property type="term" value="P:microtubule-based movement"/>
    <property type="evidence" value="ECO:0007669"/>
    <property type="project" value="InterPro"/>
</dbReference>
<dbReference type="GeneID" id="30034037"/>
<keyword evidence="4 11" id="KW-0493">Microtubule</keyword>
<reference evidence="15 16" key="1">
    <citation type="submission" date="2016-02" db="EMBL/GenBank/DDBJ databases">
        <title>Complete genome sequence and transcriptome regulation of the pentose utilising yeast Sugiyamaella lignohabitans.</title>
        <authorList>
            <person name="Bellasio M."/>
            <person name="Peymann A."/>
            <person name="Valli M."/>
            <person name="Sipitzky M."/>
            <person name="Graf A."/>
            <person name="Sauer M."/>
            <person name="Marx H."/>
            <person name="Mattanovich D."/>
        </authorList>
    </citation>
    <scope>NUCLEOTIDE SEQUENCE [LARGE SCALE GENOMIC DNA]</scope>
    <source>
        <strain evidence="15 16">CBS 10342</strain>
    </source>
</reference>
<evidence type="ECO:0000256" key="6">
    <source>
        <dbReference type="ARBA" id="ARBA00022840"/>
    </source>
</evidence>
<dbReference type="SMART" id="SM00129">
    <property type="entry name" value="KISc"/>
    <property type="match status" value="1"/>
</dbReference>
<comment type="subcellular location">
    <subcellularLocation>
        <location evidence="1">Cytoplasm</location>
        <location evidence="1">Cytoskeleton</location>
    </subcellularLocation>
</comment>
<sequence length="742" mass="85154">MELQFLENIPPKTNNANSNATRLQRPTTVRKPTLKSSIPSSRSVLQERQNIEVTSSKPYSVKRTALPISRNVPIQGRSIKELAPQNHISAIPSIEPRQDQSETHLQTEIARLRTDEAKLKFERDKLEDKLKAFHDKATEREDTIRREKDQIINSLQNELHSTKDACHLKIVEFQREYNDALSEKIESERQRYQELLSQQQSHYQTQLETHRQQIEHEKQLEKAASEQKLLHEMELIKHEYERENQKLIFEVENSRSELEKIREESSRQLQEVVGELKRENLRLITELQEELKQKEHMYSQEKEAFLTQLQSQREQLNQNMTQISIQARELETTKMQLTDALANSHSHQTLEKSQQSTIYELQLLLRTAEEHKNIAEKERDIAKEKLFKEETVRRKLHNQLQELKGNIRVFCRVRPPLQSEQNNQPVAKITFPDKDMESQQLLVCGPASESAVGSVTTKVHPFAFDKVFPPSSSNEEVFDEVSELIQSALDGYNVCIFAYGQTGSGKTYTMSGNNGMIPKAVTKIFEASETLKERGWRYVITGEFLEIYNETMRDLLNSSEENKLEIRHDAKQQKTSIINITSVKLDSPSTVYSVLRQADSNRSVAATAANERSSRSHSVFILRITGENVETGEKSEGTLNLIDLAGSERLAHSQATGIRLKETQAINKSLSYLGDVICALGSEDKSHIPYRNSKLTYLLQYSLSGNSKTLMFVNVSPLEPHVNESLSSLRFATKVNNTKMKK</sequence>
<dbReference type="OrthoDB" id="3176171at2759"/>
<dbReference type="GO" id="GO:0008017">
    <property type="term" value="F:microtubule binding"/>
    <property type="evidence" value="ECO:0007669"/>
    <property type="project" value="InterPro"/>
</dbReference>
<dbReference type="Gene3D" id="3.40.850.10">
    <property type="entry name" value="Kinesin motor domain"/>
    <property type="match status" value="1"/>
</dbReference>
<evidence type="ECO:0000256" key="3">
    <source>
        <dbReference type="ARBA" id="ARBA00022490"/>
    </source>
</evidence>
<keyword evidence="16" id="KW-1185">Reference proteome</keyword>
<dbReference type="GO" id="GO:0008569">
    <property type="term" value="F:minus-end-directed microtubule motor activity"/>
    <property type="evidence" value="ECO:0007669"/>
    <property type="project" value="UniProtKB-ARBA"/>
</dbReference>
<feature type="compositionally biased region" description="Polar residues" evidence="13">
    <location>
        <begin position="11"/>
        <end position="27"/>
    </location>
</feature>
<dbReference type="Proteomes" id="UP000189580">
    <property type="component" value="Chromosome b"/>
</dbReference>
<dbReference type="KEGG" id="slb:AWJ20_2157"/>
<gene>
    <name evidence="15" type="primary">KAR3</name>
    <name evidence="15" type="ORF">AWJ20_2157</name>
</gene>
<keyword evidence="3" id="KW-0963">Cytoplasm</keyword>
<dbReference type="PRINTS" id="PR00380">
    <property type="entry name" value="KINESINHEAVY"/>
</dbReference>
<evidence type="ECO:0000256" key="13">
    <source>
        <dbReference type="SAM" id="MobiDB-lite"/>
    </source>
</evidence>
<dbReference type="PANTHER" id="PTHR47972">
    <property type="entry name" value="KINESIN-LIKE PROTEIN KLP-3"/>
    <property type="match status" value="1"/>
</dbReference>
<evidence type="ECO:0000256" key="7">
    <source>
        <dbReference type="ARBA" id="ARBA00023054"/>
    </source>
</evidence>
<proteinExistence type="inferred from homology"/>
<protein>
    <recommendedName>
        <fullName evidence="11">Kinesin-like protein</fullName>
    </recommendedName>
</protein>
<dbReference type="GO" id="GO:0090307">
    <property type="term" value="P:mitotic spindle assembly"/>
    <property type="evidence" value="ECO:0007669"/>
    <property type="project" value="UniProtKB-ARBA"/>
</dbReference>
<dbReference type="InterPro" id="IPR036961">
    <property type="entry name" value="Kinesin_motor_dom_sf"/>
</dbReference>
<evidence type="ECO:0000256" key="1">
    <source>
        <dbReference type="ARBA" id="ARBA00004245"/>
    </source>
</evidence>
<dbReference type="CDD" id="cd01366">
    <property type="entry name" value="KISc_C_terminal"/>
    <property type="match status" value="1"/>
</dbReference>
<evidence type="ECO:0000256" key="4">
    <source>
        <dbReference type="ARBA" id="ARBA00022701"/>
    </source>
</evidence>
<dbReference type="PROSITE" id="PS00411">
    <property type="entry name" value="KINESIN_MOTOR_1"/>
    <property type="match status" value="1"/>
</dbReference>
<keyword evidence="6 10" id="KW-0067">ATP-binding</keyword>
<name>A0A167EX28_9ASCO</name>
<keyword evidence="8 10" id="KW-0505">Motor protein</keyword>
<dbReference type="RefSeq" id="XP_018737036.1">
    <property type="nucleotide sequence ID" value="XM_018879086.1"/>
</dbReference>
<comment type="similarity">
    <text evidence="2">Belongs to the TRAFAC class myosin-kinesin ATPase superfamily. Kinesin family. KIN-14 subfamily.</text>
</comment>
<dbReference type="GO" id="GO:0005524">
    <property type="term" value="F:ATP binding"/>
    <property type="evidence" value="ECO:0007669"/>
    <property type="project" value="UniProtKB-UniRule"/>
</dbReference>
<dbReference type="InterPro" id="IPR027640">
    <property type="entry name" value="Kinesin-like_fam"/>
</dbReference>
<feature type="binding site" evidence="10">
    <location>
        <begin position="500"/>
        <end position="507"/>
    </location>
    <ligand>
        <name>ATP</name>
        <dbReference type="ChEBI" id="CHEBI:30616"/>
    </ligand>
</feature>